<reference evidence="2" key="1">
    <citation type="journal article" date="2015" name="PLoS Genet.">
        <title>The dynamic genome and transcriptome of the human fungal pathogen Blastomyces and close relative Emmonsia.</title>
        <authorList>
            <person name="Munoz J.F."/>
            <person name="Gauthier G.M."/>
            <person name="Desjardins C.A."/>
            <person name="Gallo J.E."/>
            <person name="Holder J."/>
            <person name="Sullivan T.D."/>
            <person name="Marty A.J."/>
            <person name="Carmen J.C."/>
            <person name="Chen Z."/>
            <person name="Ding L."/>
            <person name="Gujja S."/>
            <person name="Magrini V."/>
            <person name="Misas E."/>
            <person name="Mitreva M."/>
            <person name="Priest M."/>
            <person name="Saif S."/>
            <person name="Whiston E.A."/>
            <person name="Young S."/>
            <person name="Zeng Q."/>
            <person name="Goldman W.E."/>
            <person name="Mardis E.R."/>
            <person name="Taylor J.W."/>
            <person name="McEwen J.G."/>
            <person name="Clay O.K."/>
            <person name="Klein B.S."/>
            <person name="Cuomo C.A."/>
        </authorList>
    </citation>
    <scope>NUCLEOTIDE SEQUENCE [LARGE SCALE GENOMIC DNA]</scope>
    <source>
        <strain evidence="2">SLH14081</strain>
    </source>
</reference>
<gene>
    <name evidence="1" type="ORF">BDBG_17960</name>
</gene>
<dbReference type="VEuPathDB" id="FungiDB:BDBG_17960"/>
<dbReference type="EMBL" id="GG657483">
    <property type="protein sequence ID" value="OAT14032.1"/>
    <property type="molecule type" value="Genomic_DNA"/>
</dbReference>
<proteinExistence type="predicted"/>
<accession>A0A179V5V4</accession>
<organism evidence="1 2">
    <name type="scientific">Blastomyces gilchristii (strain SLH14081)</name>
    <name type="common">Blastomyces dermatitidis</name>
    <dbReference type="NCBI Taxonomy" id="559298"/>
    <lineage>
        <taxon>Eukaryota</taxon>
        <taxon>Fungi</taxon>
        <taxon>Dikarya</taxon>
        <taxon>Ascomycota</taxon>
        <taxon>Pezizomycotina</taxon>
        <taxon>Eurotiomycetes</taxon>
        <taxon>Eurotiomycetidae</taxon>
        <taxon>Onygenales</taxon>
        <taxon>Ajellomycetaceae</taxon>
        <taxon>Blastomyces</taxon>
    </lineage>
</organism>
<dbReference type="KEGG" id="bgh:BDBG_17960"/>
<protein>
    <submittedName>
        <fullName evidence="1">Uncharacterized protein</fullName>
    </submittedName>
</protein>
<keyword evidence="2" id="KW-1185">Reference proteome</keyword>
<sequence length="125" mass="13548">MIESRKLLGTGERCSAIGLDVGSLGGHQATRSKAEVVQCSERANGAPGLSTPWCTTVGQQPVSPAKLVGVGSMPNSPPKYRRRGTIDCIMLDSSGARKYVEIKSKKYQNVHLQKFKWGTEQFSSH</sequence>
<evidence type="ECO:0000313" key="1">
    <source>
        <dbReference type="EMBL" id="OAT14032.1"/>
    </source>
</evidence>
<name>A0A179V5V4_BLAGS</name>
<dbReference type="RefSeq" id="XP_031581242.1">
    <property type="nucleotide sequence ID" value="XM_031725570.1"/>
</dbReference>
<dbReference type="GeneID" id="8501111"/>
<dbReference type="Proteomes" id="UP000002038">
    <property type="component" value="Unassembled WGS sequence"/>
</dbReference>
<dbReference type="AlphaFoldDB" id="A0A179V5V4"/>
<evidence type="ECO:0000313" key="2">
    <source>
        <dbReference type="Proteomes" id="UP000002038"/>
    </source>
</evidence>